<evidence type="ECO:0000256" key="1">
    <source>
        <dbReference type="SAM" id="Phobius"/>
    </source>
</evidence>
<evidence type="ECO:0000313" key="4">
    <source>
        <dbReference type="Proteomes" id="UP000295164"/>
    </source>
</evidence>
<dbReference type="InterPro" id="IPR014992">
    <property type="entry name" value="DUF1842"/>
</dbReference>
<evidence type="ECO:0000313" key="3">
    <source>
        <dbReference type="EMBL" id="TCZ73681.1"/>
    </source>
</evidence>
<dbReference type="RefSeq" id="WP_131851086.1">
    <property type="nucleotide sequence ID" value="NZ_SKFH01000005.1"/>
</dbReference>
<comment type="caution">
    <text evidence="3">The sequence shown here is derived from an EMBL/GenBank/DDBJ whole genome shotgun (WGS) entry which is preliminary data.</text>
</comment>
<organism evidence="3 4">
    <name type="scientific">Flaviaesturariibacter aridisoli</name>
    <dbReference type="NCBI Taxonomy" id="2545761"/>
    <lineage>
        <taxon>Bacteria</taxon>
        <taxon>Pseudomonadati</taxon>
        <taxon>Bacteroidota</taxon>
        <taxon>Chitinophagia</taxon>
        <taxon>Chitinophagales</taxon>
        <taxon>Chitinophagaceae</taxon>
        <taxon>Flaviaestuariibacter</taxon>
    </lineage>
</organism>
<keyword evidence="1" id="KW-1133">Transmembrane helix</keyword>
<feature type="transmembrane region" description="Helical" evidence="1">
    <location>
        <begin position="12"/>
        <end position="31"/>
    </location>
</feature>
<accession>A0A4R4E6M4</accession>
<dbReference type="Proteomes" id="UP000295164">
    <property type="component" value="Unassembled WGS sequence"/>
</dbReference>
<evidence type="ECO:0000259" key="2">
    <source>
        <dbReference type="Pfam" id="PF08896"/>
    </source>
</evidence>
<feature type="domain" description="DUF1842" evidence="2">
    <location>
        <begin position="6"/>
        <end position="121"/>
    </location>
</feature>
<keyword evidence="1" id="KW-0812">Transmembrane</keyword>
<dbReference type="EMBL" id="SKFH01000005">
    <property type="protein sequence ID" value="TCZ73681.1"/>
    <property type="molecule type" value="Genomic_DNA"/>
</dbReference>
<gene>
    <name evidence="3" type="ORF">E0486_05205</name>
</gene>
<keyword evidence="4" id="KW-1185">Reference proteome</keyword>
<dbReference type="Pfam" id="PF08896">
    <property type="entry name" value="DUF1842"/>
    <property type="match status" value="1"/>
</dbReference>
<dbReference type="OrthoDB" id="1491780at2"/>
<proteinExistence type="predicted"/>
<dbReference type="AlphaFoldDB" id="A0A4R4E6M4"/>
<reference evidence="3 4" key="1">
    <citation type="submission" date="2019-03" db="EMBL/GenBank/DDBJ databases">
        <authorList>
            <person name="Kim M.K.M."/>
        </authorList>
    </citation>
    <scope>NUCLEOTIDE SEQUENCE [LARGE SCALE GENOMIC DNA]</scope>
    <source>
        <strain evidence="3 4">17J68-15</strain>
    </source>
</reference>
<keyword evidence="1" id="KW-0472">Membrane</keyword>
<sequence>MKSNNVGLFPVSYLIGGGLMGGVQLHLQLLVNTPSRQVNGRAEVTQSTNPPLDIVSSAHGDFTYMTVMPNKTSILVVLTGSAPVPPTEPITLQNLHVRMVLSEDWKTGTAAYSYKDAKGQWHEVTDAPVEMVGAATTA</sequence>
<name>A0A4R4E6M4_9BACT</name>
<protein>
    <submittedName>
        <fullName evidence="3">DUF1842 domain-containing protein</fullName>
    </submittedName>
</protein>